<dbReference type="GO" id="GO:0110001">
    <property type="term" value="C:toxin-antitoxin complex"/>
    <property type="evidence" value="ECO:0007669"/>
    <property type="project" value="InterPro"/>
</dbReference>
<dbReference type="Pfam" id="PF01934">
    <property type="entry name" value="HepT-like"/>
    <property type="match status" value="1"/>
</dbReference>
<dbReference type="PANTHER" id="PTHR34139">
    <property type="entry name" value="UPF0331 PROTEIN MJ0127"/>
    <property type="match status" value="1"/>
</dbReference>
<evidence type="ECO:0000256" key="2">
    <source>
        <dbReference type="ARBA" id="ARBA00022649"/>
    </source>
</evidence>
<keyword evidence="2" id="KW-1277">Toxin-antitoxin system</keyword>
<dbReference type="InterPro" id="IPR008201">
    <property type="entry name" value="HepT-like"/>
</dbReference>
<evidence type="ECO:0000256" key="4">
    <source>
        <dbReference type="ARBA" id="ARBA00022741"/>
    </source>
</evidence>
<accession>A0A1G9XVN5</accession>
<protein>
    <submittedName>
        <fullName evidence="6">Uncharacterized conserved protein, contains HEPN domain</fullName>
    </submittedName>
</protein>
<organism evidence="6 7">
    <name type="scientific">Actinomyces ruminicola</name>
    <dbReference type="NCBI Taxonomy" id="332524"/>
    <lineage>
        <taxon>Bacteria</taxon>
        <taxon>Bacillati</taxon>
        <taxon>Actinomycetota</taxon>
        <taxon>Actinomycetes</taxon>
        <taxon>Actinomycetales</taxon>
        <taxon>Actinomycetaceae</taxon>
        <taxon>Actinomyces</taxon>
    </lineage>
</organism>
<gene>
    <name evidence="6" type="ORF">SAMN04487766_110106</name>
</gene>
<dbReference type="GO" id="GO:0016787">
    <property type="term" value="F:hydrolase activity"/>
    <property type="evidence" value="ECO:0007669"/>
    <property type="project" value="UniProtKB-KW"/>
</dbReference>
<evidence type="ECO:0000256" key="1">
    <source>
        <dbReference type="ARBA" id="ARBA00022553"/>
    </source>
</evidence>
<keyword evidence="3" id="KW-0540">Nuclease</keyword>
<evidence type="ECO:0000256" key="3">
    <source>
        <dbReference type="ARBA" id="ARBA00022722"/>
    </source>
</evidence>
<keyword evidence="1" id="KW-0597">Phosphoprotein</keyword>
<dbReference type="GO" id="GO:0004540">
    <property type="term" value="F:RNA nuclease activity"/>
    <property type="evidence" value="ECO:0007669"/>
    <property type="project" value="InterPro"/>
</dbReference>
<evidence type="ECO:0000256" key="5">
    <source>
        <dbReference type="ARBA" id="ARBA00022801"/>
    </source>
</evidence>
<dbReference type="InterPro" id="IPR051813">
    <property type="entry name" value="HepT_RNase_toxin"/>
</dbReference>
<dbReference type="EMBL" id="FNHU01000010">
    <property type="protein sequence ID" value="SDN00868.1"/>
    <property type="molecule type" value="Genomic_DNA"/>
</dbReference>
<dbReference type="RefSeq" id="WP_218123051.1">
    <property type="nucleotide sequence ID" value="NZ_FNHU01000010.1"/>
</dbReference>
<evidence type="ECO:0000313" key="7">
    <source>
        <dbReference type="Proteomes" id="UP000199671"/>
    </source>
</evidence>
<dbReference type="AlphaFoldDB" id="A0A1G9XVN5"/>
<name>A0A1G9XVN5_9ACTO</name>
<sequence length="112" mass="12406">MSRSVSDRLRDILDAIDRCLAYQESMLSTDAALAGMAQDAVLRNLGVIGEAVNHLPADLTGRHPEIDWAAIVGMRNIVVHEYFRVEAAMLADVLDTDLRQLARILTCELDNE</sequence>
<proteinExistence type="predicted"/>
<evidence type="ECO:0000313" key="6">
    <source>
        <dbReference type="EMBL" id="SDN00868.1"/>
    </source>
</evidence>
<dbReference type="PANTHER" id="PTHR34139:SF1">
    <property type="entry name" value="RNASE MJ1380-RELATED"/>
    <property type="match status" value="1"/>
</dbReference>
<keyword evidence="4" id="KW-0547">Nucleotide-binding</keyword>
<dbReference type="Proteomes" id="UP000199671">
    <property type="component" value="Unassembled WGS sequence"/>
</dbReference>
<reference evidence="6 7" key="1">
    <citation type="submission" date="2016-10" db="EMBL/GenBank/DDBJ databases">
        <authorList>
            <person name="de Groot N.N."/>
        </authorList>
    </citation>
    <scope>NUCLEOTIDE SEQUENCE [LARGE SCALE GENOMIC DNA]</scope>
    <source>
        <strain evidence="6 7">KPR-7B</strain>
    </source>
</reference>
<dbReference type="GO" id="GO:0000166">
    <property type="term" value="F:nucleotide binding"/>
    <property type="evidence" value="ECO:0007669"/>
    <property type="project" value="UniProtKB-KW"/>
</dbReference>
<keyword evidence="5" id="KW-0378">Hydrolase</keyword>